<reference evidence="2" key="1">
    <citation type="submission" date="2014-12" db="EMBL/GenBank/DDBJ databases">
        <authorList>
            <person name="Salcher M.M."/>
        </authorList>
    </citation>
    <scope>NUCLEOTIDE SEQUENCE [LARGE SCALE GENOMIC DNA]</scope>
    <source>
        <strain evidence="2">MMS-10A-171</strain>
    </source>
</reference>
<evidence type="ECO:0000313" key="1">
    <source>
        <dbReference type="EMBL" id="CEZ19520.1"/>
    </source>
</evidence>
<dbReference type="EMBL" id="LN827929">
    <property type="protein sequence ID" value="CEZ19520.1"/>
    <property type="molecule type" value="Genomic_DNA"/>
</dbReference>
<gene>
    <name evidence="1" type="primary">mxaK</name>
    <name evidence="1" type="ORF">BN1208_0634</name>
</gene>
<evidence type="ECO:0000313" key="2">
    <source>
        <dbReference type="Proteomes" id="UP000064007"/>
    </source>
</evidence>
<dbReference type="STRING" id="1581557.BN1208_0634"/>
<dbReference type="HOGENOM" id="CLU_125930_0_0_4"/>
<dbReference type="Proteomes" id="UP000064007">
    <property type="component" value="Chromosome 1"/>
</dbReference>
<proteinExistence type="predicted"/>
<name>A0A0D6EUX3_9PROT</name>
<dbReference type="OrthoDB" id="8535595at2"/>
<dbReference type="GeneID" id="99989923"/>
<dbReference type="RefSeq" id="WP_046487814.1">
    <property type="nucleotide sequence ID" value="NZ_CP040978.1"/>
</dbReference>
<dbReference type="GO" id="GO:0052933">
    <property type="term" value="F:alcohol dehydrogenase (cytochrome c(L)) activity"/>
    <property type="evidence" value="ECO:0007669"/>
    <property type="project" value="UniProtKB-EC"/>
</dbReference>
<sequence length="184" mass="20710">MALITKNIFSTKKLTWLFVILLIASLGIFIKQFIELKNIQVFNQNIKEGKSPRMFLNSFEARYATAYWLTTKERYKEASLLFSNLLPVASPSQKAAIHYNTGNIFFKRALAINGTDMTVKNETEYLFRQAKAAYMLSIKIDNQAWDVKHNLDRVLMILPANPAPGVGDSESPGLILGNIPVGLP</sequence>
<dbReference type="KEGG" id="mbat:BN1208_0634"/>
<dbReference type="EC" id="1.1.2.7" evidence="1"/>
<keyword evidence="2" id="KW-1185">Reference proteome</keyword>
<keyword evidence="1" id="KW-0560">Oxidoreductase</keyword>
<organism evidence="1 2">
    <name type="scientific">Candidatus Methylopumilus planktonicus</name>
    <dbReference type="NCBI Taxonomy" id="1581557"/>
    <lineage>
        <taxon>Bacteria</taxon>
        <taxon>Pseudomonadati</taxon>
        <taxon>Pseudomonadota</taxon>
        <taxon>Betaproteobacteria</taxon>
        <taxon>Nitrosomonadales</taxon>
        <taxon>Methylophilaceae</taxon>
        <taxon>Candidatus Methylopumilus</taxon>
    </lineage>
</organism>
<dbReference type="AlphaFoldDB" id="A0A0D6EUX3"/>
<protein>
    <submittedName>
        <fullName evidence="1">Putative Ca2+ insertion into MDH</fullName>
        <ecNumber evidence="1">1.1.2.7</ecNumber>
    </submittedName>
</protein>
<accession>A0A0D6EUX3</accession>